<dbReference type="RefSeq" id="WP_014601077.1">
    <property type="nucleotide sequence ID" value="NC_017544.1"/>
</dbReference>
<dbReference type="Pfam" id="PF10666">
    <property type="entry name" value="Phage_TAC_8"/>
    <property type="match status" value="1"/>
</dbReference>
<name>A0A0H3GF42_LISM4</name>
<dbReference type="AlphaFoldDB" id="A0A0H3GF42"/>
<sequence length="140" mass="16567">MTQNNVINIQLEESYQEFKLGTELFRVSLSDEMRREWIEADEKYKEKLDKLDKYNLDELGEMTINDYDVLMDNVREALKHAFNILLCDDTAFDKCYAICKDVMRMLTLYNQVVDAVVGTMEVQQNEIQKKYKAKMTKKAK</sequence>
<evidence type="ECO:0000313" key="2">
    <source>
        <dbReference type="Proteomes" id="UP000001288"/>
    </source>
</evidence>
<dbReference type="HOGENOM" id="CLU_1832723_0_0_9"/>
<evidence type="ECO:0000313" key="1">
    <source>
        <dbReference type="EMBL" id="AEO07275.1"/>
    </source>
</evidence>
<gene>
    <name evidence="1" type="ordered locus">LMRG_01543</name>
</gene>
<protein>
    <submittedName>
        <fullName evidence="1">Gp14</fullName>
    </submittedName>
</protein>
<accession>A0A0H3GF42</accession>
<dbReference type="KEGG" id="lmt:LMRG_01543"/>
<dbReference type="EMBL" id="CP002002">
    <property type="protein sequence ID" value="AEO07275.1"/>
    <property type="molecule type" value="Genomic_DNA"/>
</dbReference>
<proteinExistence type="predicted"/>
<dbReference type="Proteomes" id="UP000001288">
    <property type="component" value="Chromosome"/>
</dbReference>
<dbReference type="InterPro" id="IPR018923">
    <property type="entry name" value="Phage_TAC_8"/>
</dbReference>
<reference evidence="2" key="1">
    <citation type="submission" date="2010-04" db="EMBL/GenBank/DDBJ databases">
        <title>The genome sequence of Listeria monocytogenes strain 10403S.</title>
        <authorList>
            <consortium name="The Broad Institute Genome Sequencing Platform"/>
            <consortium name="The Broad Institute Genome Sequencing Center for Infectious Disease."/>
            <person name="Borowsky M."/>
            <person name="Borodovsky M."/>
            <person name="Young S.K."/>
            <person name="Zeng Q."/>
            <person name="Koehrsen M."/>
            <person name="Fitzgerald M."/>
            <person name="Wiedmann M."/>
            <person name="Swaminathan B."/>
            <person name="Lauer P."/>
            <person name="Portnoy D."/>
            <person name="Cossart P."/>
            <person name="Buchrieser C."/>
            <person name="Higgins D."/>
            <person name="Abouelleil A."/>
            <person name="Alvarado L."/>
            <person name="Arachchi H.M."/>
            <person name="Berlin A."/>
            <person name="Borenstein D."/>
            <person name="Brown A."/>
            <person name="Chapman S.B."/>
            <person name="Chen Z."/>
            <person name="Dunbar C.D."/>
            <person name="Engels R."/>
            <person name="Freedman E."/>
            <person name="Gearin G."/>
            <person name="Gellesch M."/>
            <person name="Goldberg J."/>
            <person name="Griggs A."/>
            <person name="Gujja S."/>
            <person name="Heilman E."/>
            <person name="Heiman D."/>
            <person name="Howarth C."/>
            <person name="Jen D."/>
            <person name="Larson L."/>
            <person name="Lui A."/>
            <person name="MacDonald J."/>
            <person name="Mehta T."/>
            <person name="Montmayeur A."/>
            <person name="Neiman D."/>
            <person name="Park D."/>
            <person name="Pearson M."/>
            <person name="Priest M."/>
            <person name="Richards J."/>
            <person name="Roberts A."/>
            <person name="Saif S."/>
            <person name="Shea T."/>
            <person name="Shenoy N."/>
            <person name="Sisk P."/>
            <person name="Stolte C."/>
            <person name="Sykes S."/>
            <person name="Walk T."/>
            <person name="White J."/>
            <person name="Yandava C."/>
            <person name="Haas B."/>
            <person name="Nusbaum C."/>
            <person name="Birren B."/>
        </authorList>
    </citation>
    <scope>NUCLEOTIDE SEQUENCE [LARGE SCALE GENOMIC DNA]</scope>
    <source>
        <strain evidence="2">10403S</strain>
    </source>
</reference>
<organism evidence="1 2">
    <name type="scientific">Listeria monocytogenes serotype 1/2a (strain 10403S)</name>
    <dbReference type="NCBI Taxonomy" id="393133"/>
    <lineage>
        <taxon>Bacteria</taxon>
        <taxon>Bacillati</taxon>
        <taxon>Bacillota</taxon>
        <taxon>Bacilli</taxon>
        <taxon>Bacillales</taxon>
        <taxon>Listeriaceae</taxon>
        <taxon>Listeria</taxon>
    </lineage>
</organism>